<dbReference type="GO" id="GO:0003676">
    <property type="term" value="F:nucleic acid binding"/>
    <property type="evidence" value="ECO:0007669"/>
    <property type="project" value="InterPro"/>
</dbReference>
<protein>
    <submittedName>
        <fullName evidence="3">Methyltransferase-like protein 5</fullName>
    </submittedName>
</protein>
<organism evidence="2 4">
    <name type="scientific">Mytilus edulis</name>
    <name type="common">Blue mussel</name>
    <dbReference type="NCBI Taxonomy" id="6550"/>
    <lineage>
        <taxon>Eukaryota</taxon>
        <taxon>Metazoa</taxon>
        <taxon>Spiralia</taxon>
        <taxon>Lophotrochozoa</taxon>
        <taxon>Mollusca</taxon>
        <taxon>Bivalvia</taxon>
        <taxon>Autobranchia</taxon>
        <taxon>Pteriomorphia</taxon>
        <taxon>Mytilida</taxon>
        <taxon>Mytiloidea</taxon>
        <taxon>Mytilidae</taxon>
        <taxon>Mytilinae</taxon>
        <taxon>Mytilus</taxon>
    </lineage>
</organism>
<keyword evidence="3" id="KW-0808">Transferase</keyword>
<dbReference type="OrthoDB" id="419617at2759"/>
<feature type="region of interest" description="Disordered" evidence="1">
    <location>
        <begin position="310"/>
        <end position="381"/>
    </location>
</feature>
<comment type="caution">
    <text evidence="2">The sequence shown here is derived from an EMBL/GenBank/DDBJ whole genome shotgun (WGS) entry which is preliminary data.</text>
</comment>
<evidence type="ECO:0000313" key="2">
    <source>
        <dbReference type="EMBL" id="CAG2195949.1"/>
    </source>
</evidence>
<proteinExistence type="predicted"/>
<dbReference type="GO" id="GO:0008988">
    <property type="term" value="F:rRNA (adenine-N6-)-methyltransferase activity"/>
    <property type="evidence" value="ECO:0007669"/>
    <property type="project" value="TreeGrafter"/>
</dbReference>
<accession>A0A8S3QI09</accession>
<feature type="compositionally biased region" description="Basic and acidic residues" evidence="1">
    <location>
        <begin position="310"/>
        <end position="324"/>
    </location>
</feature>
<dbReference type="Pfam" id="PF06325">
    <property type="entry name" value="PrmA"/>
    <property type="match status" value="1"/>
</dbReference>
<dbReference type="SUPFAM" id="SSF53335">
    <property type="entry name" value="S-adenosyl-L-methionine-dependent methyltransferases"/>
    <property type="match status" value="1"/>
</dbReference>
<keyword evidence="4" id="KW-1185">Reference proteome</keyword>
<dbReference type="EMBL" id="CAJPWZ010000539">
    <property type="protein sequence ID" value="CAG2195950.1"/>
    <property type="molecule type" value="Genomic_DNA"/>
</dbReference>
<dbReference type="PANTHER" id="PTHR23290">
    <property type="entry name" value="RRNA N6-ADENOSINE-METHYLTRANSFERASE METTL5"/>
    <property type="match status" value="1"/>
</dbReference>
<evidence type="ECO:0000313" key="4">
    <source>
        <dbReference type="Proteomes" id="UP000683360"/>
    </source>
</evidence>
<dbReference type="InterPro" id="IPR051720">
    <property type="entry name" value="rRNA_MeTrfase/Polyamine_Synth"/>
</dbReference>
<name>A0A8S3QI09_MYTED</name>
<dbReference type="InterPro" id="IPR002052">
    <property type="entry name" value="DNA_methylase_N6_adenine_CS"/>
</dbReference>
<sequence>MNIPCMKPSKFHQALSHIDNEFRDPKILLEQYPTDIPTTHELIYLIQSQYGDIEGKMIADLGCGVGVLGIGAALLGASYVLGIDIDQDALELCQENIETLDLENIDLLQLDVTNLTSEHSSSTVESESSESGKDCSSISGKFHKCFDTVIMNPPFGTKNNEGIDMKFVQIALDMANNSVYSFHKTSTRTFIQRKAKNGIISNLSKIKRMDFDLSDWTVDSSAVQLNKQLFDSTGGPLINDLFQKHQLTSLSEVKVKKKKRKIKLQVDESIPVKQRKIDEDNKTNNGITDIKSKKLKTEKKLGKLEQFKSEGKNIEEKKPSETLKKLKRKHDPENQDDTVSPVTIEKGKKKRMKKMKKENSENDNAVEQSGAEKVSIQKLLK</sequence>
<dbReference type="PROSITE" id="PS00092">
    <property type="entry name" value="N6_MTASE"/>
    <property type="match status" value="1"/>
</dbReference>
<dbReference type="Gene3D" id="3.40.50.150">
    <property type="entry name" value="Vaccinia Virus protein VP39"/>
    <property type="match status" value="1"/>
</dbReference>
<evidence type="ECO:0000313" key="3">
    <source>
        <dbReference type="EMBL" id="CAG2195950.1"/>
    </source>
</evidence>
<reference evidence="2" key="1">
    <citation type="submission" date="2021-03" db="EMBL/GenBank/DDBJ databases">
        <authorList>
            <person name="Bekaert M."/>
        </authorList>
    </citation>
    <scope>NUCLEOTIDE SEQUENCE</scope>
</reference>
<feature type="compositionally biased region" description="Basic residues" evidence="1">
    <location>
        <begin position="347"/>
        <end position="356"/>
    </location>
</feature>
<dbReference type="CDD" id="cd02440">
    <property type="entry name" value="AdoMet_MTases"/>
    <property type="match status" value="1"/>
</dbReference>
<dbReference type="InterPro" id="IPR029063">
    <property type="entry name" value="SAM-dependent_MTases_sf"/>
</dbReference>
<dbReference type="PANTHER" id="PTHR23290:SF0">
    <property type="entry name" value="RRNA N6-ADENOSINE-METHYLTRANSFERASE METTL5"/>
    <property type="match status" value="1"/>
</dbReference>
<keyword evidence="3" id="KW-0489">Methyltransferase</keyword>
<evidence type="ECO:0000256" key="1">
    <source>
        <dbReference type="SAM" id="MobiDB-lite"/>
    </source>
</evidence>
<gene>
    <name evidence="2" type="ORF">MEDL_10852</name>
</gene>
<dbReference type="AlphaFoldDB" id="A0A8S3QI09"/>
<dbReference type="EMBL" id="CAJPWZ010000539">
    <property type="protein sequence ID" value="CAG2195949.1"/>
    <property type="molecule type" value="Genomic_DNA"/>
</dbReference>
<dbReference type="Proteomes" id="UP000683360">
    <property type="component" value="Unassembled WGS sequence"/>
</dbReference>